<name>A0ABP9V6R9_9DEIO</name>
<keyword evidence="2" id="KW-1185">Reference proteome</keyword>
<dbReference type="Proteomes" id="UP001458946">
    <property type="component" value="Unassembled WGS sequence"/>
</dbReference>
<evidence type="ECO:0000313" key="1">
    <source>
        <dbReference type="EMBL" id="GAA5500974.1"/>
    </source>
</evidence>
<organism evidence="1 2">
    <name type="scientific">Deinococcus xinjiangensis</name>
    <dbReference type="NCBI Taxonomy" id="457454"/>
    <lineage>
        <taxon>Bacteria</taxon>
        <taxon>Thermotogati</taxon>
        <taxon>Deinococcota</taxon>
        <taxon>Deinococci</taxon>
        <taxon>Deinococcales</taxon>
        <taxon>Deinococcaceae</taxon>
        <taxon>Deinococcus</taxon>
    </lineage>
</organism>
<protein>
    <submittedName>
        <fullName evidence="1">Uncharacterized protein</fullName>
    </submittedName>
</protein>
<proteinExistence type="predicted"/>
<reference evidence="1 2" key="1">
    <citation type="submission" date="2024-02" db="EMBL/GenBank/DDBJ databases">
        <title>Deinococcus xinjiangensis NBRC 107630.</title>
        <authorList>
            <person name="Ichikawa N."/>
            <person name="Katano-Makiyama Y."/>
            <person name="Hidaka K."/>
        </authorList>
    </citation>
    <scope>NUCLEOTIDE SEQUENCE [LARGE SCALE GENOMIC DNA]</scope>
    <source>
        <strain evidence="1 2">NBRC 107630</strain>
    </source>
</reference>
<sequence length="131" mass="14442">MFKRPTSHTPHTTSFAELRDIDSSAAARRVGAEFGREAHFAADLLRARPWLSPELSGREALSAILEGEWTGFLALLGEDGPWVYATSVRDLQELARLYATFRQGPIGATERAFWEAAAAQARAARARWGKA</sequence>
<evidence type="ECO:0000313" key="2">
    <source>
        <dbReference type="Proteomes" id="UP001458946"/>
    </source>
</evidence>
<dbReference type="EMBL" id="BAABRN010000005">
    <property type="protein sequence ID" value="GAA5500974.1"/>
    <property type="molecule type" value="Genomic_DNA"/>
</dbReference>
<comment type="caution">
    <text evidence="1">The sequence shown here is derived from an EMBL/GenBank/DDBJ whole genome shotgun (WGS) entry which is preliminary data.</text>
</comment>
<dbReference type="RefSeq" id="WP_353540950.1">
    <property type="nucleotide sequence ID" value="NZ_BAABRN010000005.1"/>
</dbReference>
<gene>
    <name evidence="1" type="ORF">Dxin01_00702</name>
</gene>
<accession>A0ABP9V6R9</accession>